<evidence type="ECO:0000313" key="3">
    <source>
        <dbReference type="Proteomes" id="UP001160148"/>
    </source>
</evidence>
<name>A0AAV0XL42_9HEMI</name>
<evidence type="ECO:0000259" key="1">
    <source>
        <dbReference type="Pfam" id="PF23672"/>
    </source>
</evidence>
<dbReference type="AlphaFoldDB" id="A0AAV0XL42"/>
<proteinExistence type="predicted"/>
<evidence type="ECO:0000313" key="2">
    <source>
        <dbReference type="EMBL" id="CAI6369160.1"/>
    </source>
</evidence>
<dbReference type="InterPro" id="IPR055577">
    <property type="entry name" value="DUF7153"/>
</dbReference>
<keyword evidence="3" id="KW-1185">Reference proteome</keyword>
<feature type="domain" description="DUF7153" evidence="1">
    <location>
        <begin position="6"/>
        <end position="73"/>
    </location>
</feature>
<protein>
    <recommendedName>
        <fullName evidence="1">DUF7153 domain-containing protein</fullName>
    </recommendedName>
</protein>
<gene>
    <name evidence="2" type="ORF">MEUPH1_LOCUS23432</name>
</gene>
<dbReference type="Pfam" id="PF23672">
    <property type="entry name" value="DUF7153"/>
    <property type="match status" value="1"/>
</dbReference>
<dbReference type="EMBL" id="CARXXK010000005">
    <property type="protein sequence ID" value="CAI6369160.1"/>
    <property type="molecule type" value="Genomic_DNA"/>
</dbReference>
<accession>A0AAV0XL42</accession>
<comment type="caution">
    <text evidence="2">The sequence shown here is derived from an EMBL/GenBank/DDBJ whole genome shotgun (WGS) entry which is preliminary data.</text>
</comment>
<reference evidence="2 3" key="1">
    <citation type="submission" date="2023-01" db="EMBL/GenBank/DDBJ databases">
        <authorList>
            <person name="Whitehead M."/>
        </authorList>
    </citation>
    <scope>NUCLEOTIDE SEQUENCE [LARGE SCALE GENOMIC DNA]</scope>
</reference>
<dbReference type="Proteomes" id="UP001160148">
    <property type="component" value="Unassembled WGS sequence"/>
</dbReference>
<sequence>MPQQRVSGARMIYNYLPKSAGLRRITLHKSQSNGDKQYVLMCECANLLQDFTSVAKLLPALKARLCGCTGVYRSIFII</sequence>
<organism evidence="2 3">
    <name type="scientific">Macrosiphum euphorbiae</name>
    <name type="common">potato aphid</name>
    <dbReference type="NCBI Taxonomy" id="13131"/>
    <lineage>
        <taxon>Eukaryota</taxon>
        <taxon>Metazoa</taxon>
        <taxon>Ecdysozoa</taxon>
        <taxon>Arthropoda</taxon>
        <taxon>Hexapoda</taxon>
        <taxon>Insecta</taxon>
        <taxon>Pterygota</taxon>
        <taxon>Neoptera</taxon>
        <taxon>Paraneoptera</taxon>
        <taxon>Hemiptera</taxon>
        <taxon>Sternorrhyncha</taxon>
        <taxon>Aphidomorpha</taxon>
        <taxon>Aphidoidea</taxon>
        <taxon>Aphididae</taxon>
        <taxon>Macrosiphini</taxon>
        <taxon>Macrosiphum</taxon>
    </lineage>
</organism>
<dbReference type="PANTHER" id="PTHR22198">
    <property type="entry name" value="FERM DOMAIN-CONTAINING PROTEIN"/>
    <property type="match status" value="1"/>
</dbReference>
<dbReference type="PANTHER" id="PTHR22198:SF1">
    <property type="entry name" value="FERM DOMAIN-CONTAINING PROTEIN"/>
    <property type="match status" value="1"/>
</dbReference>